<evidence type="ECO:0000313" key="2">
    <source>
        <dbReference type="Proteomes" id="UP000278962"/>
    </source>
</evidence>
<dbReference type="AlphaFoldDB" id="A0A660LCW0"/>
<proteinExistence type="predicted"/>
<keyword evidence="2" id="KW-1185">Reference proteome</keyword>
<evidence type="ECO:0000313" key="1">
    <source>
        <dbReference type="EMBL" id="RKQ90531.1"/>
    </source>
</evidence>
<reference evidence="1 2" key="1">
    <citation type="submission" date="2018-10" db="EMBL/GenBank/DDBJ databases">
        <title>Genomic Encyclopedia of Archaeal and Bacterial Type Strains, Phase II (KMG-II): from individual species to whole genera.</title>
        <authorList>
            <person name="Goeker M."/>
        </authorList>
    </citation>
    <scope>NUCLEOTIDE SEQUENCE [LARGE SCALE GENOMIC DNA]</scope>
    <source>
        <strain evidence="1 2">DSM 14954</strain>
    </source>
</reference>
<accession>A0A660LCW0</accession>
<dbReference type="RefSeq" id="WP_121247295.1">
    <property type="nucleotide sequence ID" value="NZ_RBIL01000001.1"/>
</dbReference>
<dbReference type="Proteomes" id="UP000278962">
    <property type="component" value="Unassembled WGS sequence"/>
</dbReference>
<comment type="caution">
    <text evidence="1">The sequence shown here is derived from an EMBL/GenBank/DDBJ whole genome shotgun (WGS) entry which is preliminary data.</text>
</comment>
<name>A0A660LCW0_9ACTN</name>
<gene>
    <name evidence="1" type="ORF">C8N24_0336</name>
</gene>
<sequence length="156" mass="17106">MTTQTPLQVALDQRIPPIVEQIERLRRDCGLQYLADVCTEHANALAELAQRAEGNDVGGTNCIPHFLASLGALDRDMVRVEVASTGLANILALTLKEMREEAKRDNPGHDDDNDELSVIDTLSMTFGTRLATRYPHFDAVAFLRSAGVNIDHHGDA</sequence>
<protein>
    <submittedName>
        <fullName evidence="1">Uncharacterized protein</fullName>
    </submittedName>
</protein>
<organism evidence="1 2">
    <name type="scientific">Solirubrobacter pauli</name>
    <dbReference type="NCBI Taxonomy" id="166793"/>
    <lineage>
        <taxon>Bacteria</taxon>
        <taxon>Bacillati</taxon>
        <taxon>Actinomycetota</taxon>
        <taxon>Thermoleophilia</taxon>
        <taxon>Solirubrobacterales</taxon>
        <taxon>Solirubrobacteraceae</taxon>
        <taxon>Solirubrobacter</taxon>
    </lineage>
</organism>
<dbReference type="EMBL" id="RBIL01000001">
    <property type="protein sequence ID" value="RKQ90531.1"/>
    <property type="molecule type" value="Genomic_DNA"/>
</dbReference>